<evidence type="ECO:0000313" key="1">
    <source>
        <dbReference type="EMBL" id="KAI4384749.1"/>
    </source>
</evidence>
<reference evidence="2" key="1">
    <citation type="journal article" date="2023" name="Front. Plant Sci.">
        <title>Chromosomal-level genome assembly of Melastoma candidum provides insights into trichome evolution.</title>
        <authorList>
            <person name="Zhong Y."/>
            <person name="Wu W."/>
            <person name="Sun C."/>
            <person name="Zou P."/>
            <person name="Liu Y."/>
            <person name="Dai S."/>
            <person name="Zhou R."/>
        </authorList>
    </citation>
    <scope>NUCLEOTIDE SEQUENCE [LARGE SCALE GENOMIC DNA]</scope>
</reference>
<protein>
    <submittedName>
        <fullName evidence="1">Uncharacterized protein</fullName>
    </submittedName>
</protein>
<evidence type="ECO:0000313" key="2">
    <source>
        <dbReference type="Proteomes" id="UP001057402"/>
    </source>
</evidence>
<name>A0ACB9S0V2_9MYRT</name>
<comment type="caution">
    <text evidence="1">The sequence shown here is derived from an EMBL/GenBank/DDBJ whole genome shotgun (WGS) entry which is preliminary data.</text>
</comment>
<accession>A0ACB9S0V2</accession>
<proteinExistence type="predicted"/>
<keyword evidence="2" id="KW-1185">Reference proteome</keyword>
<sequence>MGGGVRSSSSSSKKGRGRTADRQSSSAPPAGCMNAVLHLLDFHYFQFRVRVPPQHQEPPDPPQLPPPPPKGTEAPRNSLELEQPPFRVSRHYERDYENLNIPMGIQIRTSSDRSPTGSLQEFSPEVDPSSMGNRTPTLVARLMGLDILPVSCSSSPRLSSKSEVTPPYSDRKPNCPHNRTRTLHTPQGPRRSWGLDMDAMNCDATRSLPETPRVSLARRSTESKADYRISLQIINKENSNSSDEFDLSLFRTILRRKEAKLREREENRSPSHSARQFNKPAPDKAGRKVGVDITNTEKNRERDRRDREILVNHFKSKKESALPSSSPKLCVQNLNQKSRYLGVDVPKLQTLEEEPQAKQPKCSQRCKKPAIIVDERFDSRLKKPARNPQEETSIFTRRLSSHSKSNSDIPERKCRKAQPLPAKKDPSPPATKIPQKQQQPQQQVCDSARSTRQSSAFLPSSDSSNRSLPGETRKLVRNHNRAKEGGDWSEEWLNFYVSRVLNRCSCCTEESETLLPSIDSKMYSESHALNPSMFHLIELETNLEDRTDCQLRHKWNRKLLFDLLGEIIFYVRLRLARHYGGSQSGQVITRELCGTIRSFPSADCRYLEDIDGLIEGDMVKSKEYPEEEGVGLAQEIEEDIMDKLLKETAMACGGQYFT</sequence>
<gene>
    <name evidence="1" type="ORF">MLD38_002859</name>
</gene>
<dbReference type="Proteomes" id="UP001057402">
    <property type="component" value="Chromosome 2"/>
</dbReference>
<organism evidence="1 2">
    <name type="scientific">Melastoma candidum</name>
    <dbReference type="NCBI Taxonomy" id="119954"/>
    <lineage>
        <taxon>Eukaryota</taxon>
        <taxon>Viridiplantae</taxon>
        <taxon>Streptophyta</taxon>
        <taxon>Embryophyta</taxon>
        <taxon>Tracheophyta</taxon>
        <taxon>Spermatophyta</taxon>
        <taxon>Magnoliopsida</taxon>
        <taxon>eudicotyledons</taxon>
        <taxon>Gunneridae</taxon>
        <taxon>Pentapetalae</taxon>
        <taxon>rosids</taxon>
        <taxon>malvids</taxon>
        <taxon>Myrtales</taxon>
        <taxon>Melastomataceae</taxon>
        <taxon>Melastomatoideae</taxon>
        <taxon>Melastomateae</taxon>
        <taxon>Melastoma</taxon>
    </lineage>
</organism>
<dbReference type="EMBL" id="CM042881">
    <property type="protein sequence ID" value="KAI4384749.1"/>
    <property type="molecule type" value="Genomic_DNA"/>
</dbReference>